<keyword evidence="7" id="KW-0406">Ion transport</keyword>
<evidence type="ECO:0000256" key="4">
    <source>
        <dbReference type="ARBA" id="ARBA00022449"/>
    </source>
</evidence>
<keyword evidence="5 9" id="KW-0812">Transmembrane</keyword>
<accession>A0ABY4CLB5</accession>
<dbReference type="Gene3D" id="1.20.1530.20">
    <property type="match status" value="1"/>
</dbReference>
<dbReference type="InterPro" id="IPR006153">
    <property type="entry name" value="Cation/H_exchanger_TM"/>
</dbReference>
<name>A0ABY4CLB5_9BACL</name>
<feature type="transmembrane region" description="Helical" evidence="9">
    <location>
        <begin position="132"/>
        <end position="151"/>
    </location>
</feature>
<feature type="transmembrane region" description="Helical" evidence="9">
    <location>
        <begin position="163"/>
        <end position="184"/>
    </location>
</feature>
<reference evidence="11" key="1">
    <citation type="submission" date="2021-12" db="EMBL/GenBank/DDBJ databases">
        <title>Alicyclobacillaceae gen. nov., sp. nov., isolated from chalcocite enrichment system.</title>
        <authorList>
            <person name="Jiang Z."/>
        </authorList>
    </citation>
    <scope>NUCLEOTIDE SEQUENCE</scope>
    <source>
        <strain evidence="11">MYW30-H2</strain>
    </source>
</reference>
<feature type="transmembrane region" description="Helical" evidence="9">
    <location>
        <begin position="101"/>
        <end position="120"/>
    </location>
</feature>
<keyword evidence="3" id="KW-0813">Transport</keyword>
<feature type="transmembrane region" description="Helical" evidence="9">
    <location>
        <begin position="255"/>
        <end position="271"/>
    </location>
</feature>
<gene>
    <name evidence="11" type="ORF">LSG31_19145</name>
</gene>
<comment type="subcellular location">
    <subcellularLocation>
        <location evidence="1">Membrane</location>
        <topology evidence="1">Multi-pass membrane protein</topology>
    </subcellularLocation>
</comment>
<dbReference type="RefSeq" id="WP_347436653.1">
    <property type="nucleotide sequence ID" value="NZ_CP089291.1"/>
</dbReference>
<evidence type="ECO:0000256" key="6">
    <source>
        <dbReference type="ARBA" id="ARBA00022989"/>
    </source>
</evidence>
<dbReference type="Pfam" id="PF00999">
    <property type="entry name" value="Na_H_Exchanger"/>
    <property type="match status" value="1"/>
</dbReference>
<evidence type="ECO:0000256" key="7">
    <source>
        <dbReference type="ARBA" id="ARBA00023065"/>
    </source>
</evidence>
<dbReference type="Proteomes" id="UP000830167">
    <property type="component" value="Chromosome"/>
</dbReference>
<feature type="transmembrane region" description="Helical" evidence="9">
    <location>
        <begin position="196"/>
        <end position="212"/>
    </location>
</feature>
<proteinExistence type="inferred from homology"/>
<comment type="similarity">
    <text evidence="2">Belongs to the monovalent cation:proton antiporter 2 (CPA2) transporter (TC 2.A.37) family.</text>
</comment>
<evidence type="ECO:0000256" key="9">
    <source>
        <dbReference type="SAM" id="Phobius"/>
    </source>
</evidence>
<evidence type="ECO:0000256" key="8">
    <source>
        <dbReference type="ARBA" id="ARBA00023136"/>
    </source>
</evidence>
<feature type="domain" description="Cation/H+ exchanger transmembrane" evidence="10">
    <location>
        <begin position="27"/>
        <end position="391"/>
    </location>
</feature>
<dbReference type="InterPro" id="IPR038770">
    <property type="entry name" value="Na+/solute_symporter_sf"/>
</dbReference>
<feature type="transmembrane region" description="Helical" evidence="9">
    <location>
        <begin position="6"/>
        <end position="23"/>
    </location>
</feature>
<evidence type="ECO:0000256" key="3">
    <source>
        <dbReference type="ARBA" id="ARBA00022448"/>
    </source>
</evidence>
<protein>
    <submittedName>
        <fullName evidence="11">Cation:proton antiporter</fullName>
    </submittedName>
</protein>
<evidence type="ECO:0000313" key="11">
    <source>
        <dbReference type="EMBL" id="UOF89958.1"/>
    </source>
</evidence>
<evidence type="ECO:0000259" key="10">
    <source>
        <dbReference type="Pfam" id="PF00999"/>
    </source>
</evidence>
<feature type="transmembrane region" description="Helical" evidence="9">
    <location>
        <begin position="314"/>
        <end position="334"/>
    </location>
</feature>
<organism evidence="11 12">
    <name type="scientific">Fodinisporobacter ferrooxydans</name>
    <dbReference type="NCBI Taxonomy" id="2901836"/>
    <lineage>
        <taxon>Bacteria</taxon>
        <taxon>Bacillati</taxon>
        <taxon>Bacillota</taxon>
        <taxon>Bacilli</taxon>
        <taxon>Bacillales</taxon>
        <taxon>Alicyclobacillaceae</taxon>
        <taxon>Fodinisporobacter</taxon>
    </lineage>
</organism>
<feature type="transmembrane region" description="Helical" evidence="9">
    <location>
        <begin position="60"/>
        <end position="80"/>
    </location>
</feature>
<keyword evidence="4" id="KW-0050">Antiport</keyword>
<feature type="transmembrane region" description="Helical" evidence="9">
    <location>
        <begin position="283"/>
        <end position="302"/>
    </location>
</feature>
<dbReference type="PANTHER" id="PTHR43562">
    <property type="entry name" value="NAPA-TYPE SODIUM/HYDROGEN ANTIPORTER"/>
    <property type="match status" value="1"/>
</dbReference>
<keyword evidence="6 9" id="KW-1133">Transmembrane helix</keyword>
<dbReference type="EMBL" id="CP089291">
    <property type="protein sequence ID" value="UOF89958.1"/>
    <property type="molecule type" value="Genomic_DNA"/>
</dbReference>
<sequence>MAWQNSLVPLFWILFLSFCFQFLASKLPLLKIPTVIAYIFLGMILNNSGFLSFSTSDLHWLNGISHFGLFYLMFLSGLEVDVKMFDIRSDSGRTDTHDGKPLVIGCMMFVSTAFLSYLIARIVQQMDPHVQAWMMMLILSTTSLGIILPVLKEMKLIRSQYGQTLLTAAFLADLLTMLAISIAADIYQSGWHIRQLYVGLLLPFFIILYLMIQRIRQTSLWDKYITPNPTVKIQASLALLGLFGIVTDFVGAESLLGSFLAGILFSCFRLGEHNRLRIQLELIGYSFLIPIFFIMVGMQFHLRAFLHDSAALSWIPFLLLSAYAVKFLPTLWFGRFFGFRNVVAGGVLLSSRLTLVIVACSIGLHLGIVSTTIYEAMIIVAILTCTLSPIAFVMLQKTFTSE</sequence>
<keyword evidence="12" id="KW-1185">Reference proteome</keyword>
<feature type="transmembrane region" description="Helical" evidence="9">
    <location>
        <begin position="374"/>
        <end position="395"/>
    </location>
</feature>
<feature type="transmembrane region" description="Helical" evidence="9">
    <location>
        <begin position="35"/>
        <end position="54"/>
    </location>
</feature>
<dbReference type="PANTHER" id="PTHR43562:SF1">
    <property type="entry name" value="NA(+)_H(+) ANTIPORTER YJBQ-RELATED"/>
    <property type="match status" value="1"/>
</dbReference>
<evidence type="ECO:0000256" key="1">
    <source>
        <dbReference type="ARBA" id="ARBA00004141"/>
    </source>
</evidence>
<feature type="transmembrane region" description="Helical" evidence="9">
    <location>
        <begin position="346"/>
        <end position="368"/>
    </location>
</feature>
<evidence type="ECO:0000256" key="2">
    <source>
        <dbReference type="ARBA" id="ARBA00005551"/>
    </source>
</evidence>
<evidence type="ECO:0000256" key="5">
    <source>
        <dbReference type="ARBA" id="ARBA00022692"/>
    </source>
</evidence>
<evidence type="ECO:0000313" key="12">
    <source>
        <dbReference type="Proteomes" id="UP000830167"/>
    </source>
</evidence>
<keyword evidence="8 9" id="KW-0472">Membrane</keyword>